<evidence type="ECO:0000313" key="2">
    <source>
        <dbReference type="Proteomes" id="UP000319671"/>
    </source>
</evidence>
<evidence type="ECO:0000313" key="1">
    <source>
        <dbReference type="EMBL" id="TWE08042.1"/>
    </source>
</evidence>
<reference evidence="1 2" key="1">
    <citation type="submission" date="2019-06" db="EMBL/GenBank/DDBJ databases">
        <title>Sorghum-associated microbial communities from plants grown in Nebraska, USA.</title>
        <authorList>
            <person name="Schachtman D."/>
        </authorList>
    </citation>
    <scope>NUCLEOTIDE SEQUENCE [LARGE SCALE GENOMIC DNA]</scope>
    <source>
        <strain evidence="1 2">2482</strain>
    </source>
</reference>
<protein>
    <submittedName>
        <fullName evidence="1">Uncharacterized protein</fullName>
    </submittedName>
</protein>
<accession>A0A561DXJ1</accession>
<dbReference type="AlphaFoldDB" id="A0A561DXJ1"/>
<comment type="caution">
    <text evidence="1">The sequence shown here is derived from an EMBL/GenBank/DDBJ whole genome shotgun (WGS) entry which is preliminary data.</text>
</comment>
<dbReference type="Proteomes" id="UP000319671">
    <property type="component" value="Unassembled WGS sequence"/>
</dbReference>
<dbReference type="RefSeq" id="WP_186446303.1">
    <property type="nucleotide sequence ID" value="NZ_VIVN01000001.1"/>
</dbReference>
<name>A0A561DXJ1_9BACI</name>
<sequence>MNYVYKTGIYQNSEKTRWEYWYVGPNDLRILVSWLSWTAFKEYEKWEKNCLVEKAG</sequence>
<dbReference type="EMBL" id="VIVN01000001">
    <property type="protein sequence ID" value="TWE08042.1"/>
    <property type="molecule type" value="Genomic_DNA"/>
</dbReference>
<gene>
    <name evidence="1" type="ORF">FB550_10154</name>
</gene>
<proteinExistence type="predicted"/>
<organism evidence="1 2">
    <name type="scientific">Neobacillus bataviensis</name>
    <dbReference type="NCBI Taxonomy" id="220685"/>
    <lineage>
        <taxon>Bacteria</taxon>
        <taxon>Bacillati</taxon>
        <taxon>Bacillota</taxon>
        <taxon>Bacilli</taxon>
        <taxon>Bacillales</taxon>
        <taxon>Bacillaceae</taxon>
        <taxon>Neobacillus</taxon>
    </lineage>
</organism>
<keyword evidence="2" id="KW-1185">Reference proteome</keyword>